<dbReference type="EMBL" id="CM047907">
    <property type="protein sequence ID" value="KAJ0084344.1"/>
    <property type="molecule type" value="Genomic_DNA"/>
</dbReference>
<gene>
    <name evidence="1" type="ORF">Patl1_30865</name>
</gene>
<reference evidence="2" key="1">
    <citation type="journal article" date="2023" name="G3 (Bethesda)">
        <title>Genome assembly and association tests identify interacting loci associated with vigor, precocity, and sex in interspecific pistachio rootstocks.</title>
        <authorList>
            <person name="Palmer W."/>
            <person name="Jacygrad E."/>
            <person name="Sagayaradj S."/>
            <person name="Cavanaugh K."/>
            <person name="Han R."/>
            <person name="Bertier L."/>
            <person name="Beede B."/>
            <person name="Kafkas S."/>
            <person name="Golino D."/>
            <person name="Preece J."/>
            <person name="Michelmore R."/>
        </authorList>
    </citation>
    <scope>NUCLEOTIDE SEQUENCE [LARGE SCALE GENOMIC DNA]</scope>
</reference>
<dbReference type="Proteomes" id="UP001164250">
    <property type="component" value="Chromosome 11"/>
</dbReference>
<sequence>MKRTRRSREPTRDQLFLQQENAEEVLVDLFSILPDDIVVNIIRRLSLKEAAMTSVLSTRWKYLWRYRTNLKFNAPRKLWNFNKVNIVEP</sequence>
<comment type="caution">
    <text evidence="1">The sequence shown here is derived from an EMBL/GenBank/DDBJ whole genome shotgun (WGS) entry which is preliminary data.</text>
</comment>
<accession>A0ACC1ADL0</accession>
<evidence type="ECO:0000313" key="2">
    <source>
        <dbReference type="Proteomes" id="UP001164250"/>
    </source>
</evidence>
<name>A0ACC1ADL0_9ROSI</name>
<keyword evidence="2" id="KW-1185">Reference proteome</keyword>
<protein>
    <submittedName>
        <fullName evidence="1">Uncharacterized protein</fullName>
    </submittedName>
</protein>
<proteinExistence type="predicted"/>
<evidence type="ECO:0000313" key="1">
    <source>
        <dbReference type="EMBL" id="KAJ0084344.1"/>
    </source>
</evidence>
<organism evidence="1 2">
    <name type="scientific">Pistacia atlantica</name>
    <dbReference type="NCBI Taxonomy" id="434234"/>
    <lineage>
        <taxon>Eukaryota</taxon>
        <taxon>Viridiplantae</taxon>
        <taxon>Streptophyta</taxon>
        <taxon>Embryophyta</taxon>
        <taxon>Tracheophyta</taxon>
        <taxon>Spermatophyta</taxon>
        <taxon>Magnoliopsida</taxon>
        <taxon>eudicotyledons</taxon>
        <taxon>Gunneridae</taxon>
        <taxon>Pentapetalae</taxon>
        <taxon>rosids</taxon>
        <taxon>malvids</taxon>
        <taxon>Sapindales</taxon>
        <taxon>Anacardiaceae</taxon>
        <taxon>Pistacia</taxon>
    </lineage>
</organism>